<reference evidence="3" key="1">
    <citation type="submission" date="2016-10" db="EMBL/GenBank/DDBJ databases">
        <authorList>
            <person name="Varghese N."/>
            <person name="Submissions S."/>
        </authorList>
    </citation>
    <scope>NUCLEOTIDE SEQUENCE [LARGE SCALE GENOMIC DNA]</scope>
    <source>
        <strain evidence="3">DSM 44771</strain>
    </source>
</reference>
<proteinExistence type="predicted"/>
<name>A0A1I6UZJ6_9PSEU</name>
<feature type="region of interest" description="Disordered" evidence="1">
    <location>
        <begin position="160"/>
        <end position="181"/>
    </location>
</feature>
<gene>
    <name evidence="2" type="ORF">SAMN05660874_05433</name>
</gene>
<evidence type="ECO:0000256" key="1">
    <source>
        <dbReference type="SAM" id="MobiDB-lite"/>
    </source>
</evidence>
<dbReference type="Proteomes" id="UP000198852">
    <property type="component" value="Unassembled WGS sequence"/>
</dbReference>
<dbReference type="AlphaFoldDB" id="A0A1I6UZJ6"/>
<keyword evidence="3" id="KW-1185">Reference proteome</keyword>
<dbReference type="EMBL" id="FOZX01000014">
    <property type="protein sequence ID" value="SFT06885.1"/>
    <property type="molecule type" value="Genomic_DNA"/>
</dbReference>
<sequence length="181" mass="19844">MCFPDDYNPDATMDAVAAQGWTCYRKGDTNGVGSPVSEARRCELEEQVRGKYGAYIAFGYERDLTNPDNGRLESFSLSVNTVAALQRGERTSPEDATTRLFELFDFMAERIWQGKPDKLTEAKAAFAQLKPQCNSPAGRTIRGATATTPTGYQLTCSSPGSWQVGDQSESHQQTLTIKPAT</sequence>
<protein>
    <submittedName>
        <fullName evidence="2">Uncharacterized protein</fullName>
    </submittedName>
</protein>
<accession>A0A1I6UZJ6</accession>
<evidence type="ECO:0000313" key="2">
    <source>
        <dbReference type="EMBL" id="SFT06885.1"/>
    </source>
</evidence>
<evidence type="ECO:0000313" key="3">
    <source>
        <dbReference type="Proteomes" id="UP000198852"/>
    </source>
</evidence>
<organism evidence="2 3">
    <name type="scientific">Saccharopolyspora flava</name>
    <dbReference type="NCBI Taxonomy" id="95161"/>
    <lineage>
        <taxon>Bacteria</taxon>
        <taxon>Bacillati</taxon>
        <taxon>Actinomycetota</taxon>
        <taxon>Actinomycetes</taxon>
        <taxon>Pseudonocardiales</taxon>
        <taxon>Pseudonocardiaceae</taxon>
        <taxon>Saccharopolyspora</taxon>
    </lineage>
</organism>